<dbReference type="FunFam" id="2.40.240.10:FF:000004">
    <property type="entry name" value="Glutamyl-tRNA synthetase, cytoplasmic"/>
    <property type="match status" value="1"/>
</dbReference>
<dbReference type="RefSeq" id="XP_001455528.1">
    <property type="nucleotide sequence ID" value="XM_001455491.2"/>
</dbReference>
<dbReference type="InterPro" id="IPR020056">
    <property type="entry name" value="Rbsml_bL25/Gln-tRNA_synth_N"/>
</dbReference>
<dbReference type="PANTHER" id="PTHR43097">
    <property type="entry name" value="GLUTAMINE-TRNA LIGASE"/>
    <property type="match status" value="1"/>
</dbReference>
<keyword evidence="9" id="KW-0030">Aminoacyl-tRNA synthetase</keyword>
<dbReference type="Gene3D" id="2.40.240.10">
    <property type="entry name" value="Ribosomal Protein L25, Chain P"/>
    <property type="match status" value="1"/>
</dbReference>
<evidence type="ECO:0000256" key="4">
    <source>
        <dbReference type="ARBA" id="ARBA00022490"/>
    </source>
</evidence>
<dbReference type="InterPro" id="IPR011035">
    <property type="entry name" value="Ribosomal_bL25/Gln-tRNA_synth"/>
</dbReference>
<keyword evidence="6" id="KW-0547">Nucleotide-binding</keyword>
<keyword evidence="4" id="KW-0963">Cytoplasm</keyword>
<dbReference type="GO" id="GO:0004818">
    <property type="term" value="F:glutamate-tRNA ligase activity"/>
    <property type="evidence" value="ECO:0007669"/>
    <property type="project" value="UniProtKB-EC"/>
</dbReference>
<dbReference type="Pfam" id="PF20974">
    <property type="entry name" value="tRNA-synt_1c_C2"/>
    <property type="match status" value="1"/>
</dbReference>
<evidence type="ECO:0000256" key="11">
    <source>
        <dbReference type="ARBA" id="ARBA00048351"/>
    </source>
</evidence>
<dbReference type="InterPro" id="IPR050132">
    <property type="entry name" value="Gln/Glu-tRNA_Ligase"/>
</dbReference>
<evidence type="ECO:0000256" key="10">
    <source>
        <dbReference type="ARBA" id="ARBA00030865"/>
    </source>
</evidence>
<evidence type="ECO:0000259" key="13">
    <source>
        <dbReference type="Pfam" id="PF20974"/>
    </source>
</evidence>
<evidence type="ECO:0000313" key="15">
    <source>
        <dbReference type="Proteomes" id="UP000000600"/>
    </source>
</evidence>
<evidence type="ECO:0000256" key="7">
    <source>
        <dbReference type="ARBA" id="ARBA00022840"/>
    </source>
</evidence>
<dbReference type="Proteomes" id="UP000000600">
    <property type="component" value="Unassembled WGS sequence"/>
</dbReference>
<protein>
    <recommendedName>
        <fullName evidence="3">glutamate--tRNA ligase</fullName>
        <ecNumber evidence="3">6.1.1.17</ecNumber>
    </recommendedName>
    <alternativeName>
        <fullName evidence="10">Glutamyl-tRNA synthetase</fullName>
    </alternativeName>
</protein>
<feature type="domain" description="tRNA synthetases class I (E and Q) anti-codon binding" evidence="13">
    <location>
        <begin position="37"/>
        <end position="109"/>
    </location>
</feature>
<comment type="subcellular location">
    <subcellularLocation>
        <location evidence="1">Cytoplasm</location>
    </subcellularLocation>
</comment>
<reference evidence="14 15" key="1">
    <citation type="journal article" date="2006" name="Nature">
        <title>Global trends of whole-genome duplications revealed by the ciliate Paramecium tetraurelia.</title>
        <authorList>
            <consortium name="Genoscope"/>
            <person name="Aury J.-M."/>
            <person name="Jaillon O."/>
            <person name="Duret L."/>
            <person name="Noel B."/>
            <person name="Jubin C."/>
            <person name="Porcel B.M."/>
            <person name="Segurens B."/>
            <person name="Daubin V."/>
            <person name="Anthouard V."/>
            <person name="Aiach N."/>
            <person name="Arnaiz O."/>
            <person name="Billaut A."/>
            <person name="Beisson J."/>
            <person name="Blanc I."/>
            <person name="Bouhouche K."/>
            <person name="Camara F."/>
            <person name="Duharcourt S."/>
            <person name="Guigo R."/>
            <person name="Gogendeau D."/>
            <person name="Katinka M."/>
            <person name="Keller A.-M."/>
            <person name="Kissmehl R."/>
            <person name="Klotz C."/>
            <person name="Koll F."/>
            <person name="Le Moue A."/>
            <person name="Lepere C."/>
            <person name="Malinsky S."/>
            <person name="Nowacki M."/>
            <person name="Nowak J.K."/>
            <person name="Plattner H."/>
            <person name="Poulain J."/>
            <person name="Ruiz F."/>
            <person name="Serrano V."/>
            <person name="Zagulski M."/>
            <person name="Dessen P."/>
            <person name="Betermier M."/>
            <person name="Weissenbach J."/>
            <person name="Scarpelli C."/>
            <person name="Schachter V."/>
            <person name="Sperling L."/>
            <person name="Meyer E."/>
            <person name="Cohen J."/>
            <person name="Wincker P."/>
        </authorList>
    </citation>
    <scope>NUCLEOTIDE SEQUENCE [LARGE SCALE GENOMIC DNA]</scope>
    <source>
        <strain evidence="14 15">Stock d4-2</strain>
    </source>
</reference>
<evidence type="ECO:0000313" key="14">
    <source>
        <dbReference type="EMBL" id="CAK88131.1"/>
    </source>
</evidence>
<keyword evidence="15" id="KW-1185">Reference proteome</keyword>
<proteinExistence type="inferred from homology"/>
<dbReference type="EC" id="6.1.1.17" evidence="3"/>
<dbReference type="GO" id="GO:0006412">
    <property type="term" value="P:translation"/>
    <property type="evidence" value="ECO:0007669"/>
    <property type="project" value="UniProtKB-KW"/>
</dbReference>
<evidence type="ECO:0000256" key="8">
    <source>
        <dbReference type="ARBA" id="ARBA00022917"/>
    </source>
</evidence>
<dbReference type="PANTHER" id="PTHR43097:SF5">
    <property type="entry name" value="GLUTAMATE--TRNA LIGASE"/>
    <property type="match status" value="1"/>
</dbReference>
<dbReference type="InterPro" id="IPR049437">
    <property type="entry name" value="tRNA-synt_1c_C2"/>
</dbReference>
<dbReference type="STRING" id="5888.A0DYL4"/>
<evidence type="ECO:0000256" key="12">
    <source>
        <dbReference type="SAM" id="MobiDB-lite"/>
    </source>
</evidence>
<dbReference type="eggNOG" id="KOG1147">
    <property type="taxonomic scope" value="Eukaryota"/>
</dbReference>
<evidence type="ECO:0000256" key="3">
    <source>
        <dbReference type="ARBA" id="ARBA00012835"/>
    </source>
</evidence>
<dbReference type="SUPFAM" id="SSF50715">
    <property type="entry name" value="Ribosomal protein L25-like"/>
    <property type="match status" value="1"/>
</dbReference>
<keyword evidence="5" id="KW-0436">Ligase</keyword>
<feature type="compositionally biased region" description="Low complexity" evidence="12">
    <location>
        <begin position="153"/>
        <end position="172"/>
    </location>
</feature>
<keyword evidence="7" id="KW-0067">ATP-binding</keyword>
<dbReference type="OrthoDB" id="10250478at2759"/>
<gene>
    <name evidence="14" type="ORF">GSPATT00003099001</name>
</gene>
<comment type="similarity">
    <text evidence="2">Belongs to the class-I aminoacyl-tRNA synthetase family. Glutamate--tRNA ligase type 2 subfamily.</text>
</comment>
<sequence>MKWGNVKITDKKEVDGQILLTGENLPDDKDFKTTNKYTWLAKDTPIVNVDLVEYDHLIKVKTIEEHHEFDDYYNSNSKYVTEALADAGIKTLQVGSVLQFERRGFFRIDKIVGDKYELIYIPDGKTKAASIQTKLDLKSVQTGTVDEQKKEQQQQQQQEQPKQQKQQEQPNPESKKQQKKLEAEKKKAEKKAERQVAQQGEKKE</sequence>
<evidence type="ECO:0000256" key="6">
    <source>
        <dbReference type="ARBA" id="ARBA00022741"/>
    </source>
</evidence>
<dbReference type="EMBL" id="CT868649">
    <property type="protein sequence ID" value="CAK88131.1"/>
    <property type="molecule type" value="Genomic_DNA"/>
</dbReference>
<comment type="catalytic activity">
    <reaction evidence="11">
        <text>tRNA(Glu) + L-glutamate + ATP = L-glutamyl-tRNA(Glu) + AMP + diphosphate</text>
        <dbReference type="Rhea" id="RHEA:23540"/>
        <dbReference type="Rhea" id="RHEA-COMP:9663"/>
        <dbReference type="Rhea" id="RHEA-COMP:9680"/>
        <dbReference type="ChEBI" id="CHEBI:29985"/>
        <dbReference type="ChEBI" id="CHEBI:30616"/>
        <dbReference type="ChEBI" id="CHEBI:33019"/>
        <dbReference type="ChEBI" id="CHEBI:78442"/>
        <dbReference type="ChEBI" id="CHEBI:78520"/>
        <dbReference type="ChEBI" id="CHEBI:456215"/>
        <dbReference type="EC" id="6.1.1.17"/>
    </reaction>
</comment>
<dbReference type="GO" id="GO:0005524">
    <property type="term" value="F:ATP binding"/>
    <property type="evidence" value="ECO:0007669"/>
    <property type="project" value="UniProtKB-KW"/>
</dbReference>
<feature type="region of interest" description="Disordered" evidence="12">
    <location>
        <begin position="143"/>
        <end position="204"/>
    </location>
</feature>
<dbReference type="GO" id="GO:0005737">
    <property type="term" value="C:cytoplasm"/>
    <property type="evidence" value="ECO:0007669"/>
    <property type="project" value="UniProtKB-SubCell"/>
</dbReference>
<dbReference type="KEGG" id="ptm:GSPATT00003099001"/>
<evidence type="ECO:0000256" key="5">
    <source>
        <dbReference type="ARBA" id="ARBA00022598"/>
    </source>
</evidence>
<keyword evidence="8" id="KW-0648">Protein biosynthesis</keyword>
<dbReference type="AlphaFoldDB" id="A0DYL4"/>
<dbReference type="GeneID" id="5041313"/>
<evidence type="ECO:0000256" key="2">
    <source>
        <dbReference type="ARBA" id="ARBA00008927"/>
    </source>
</evidence>
<feature type="compositionally biased region" description="Basic and acidic residues" evidence="12">
    <location>
        <begin position="173"/>
        <end position="204"/>
    </location>
</feature>
<organism evidence="14 15">
    <name type="scientific">Paramecium tetraurelia</name>
    <dbReference type="NCBI Taxonomy" id="5888"/>
    <lineage>
        <taxon>Eukaryota</taxon>
        <taxon>Sar</taxon>
        <taxon>Alveolata</taxon>
        <taxon>Ciliophora</taxon>
        <taxon>Intramacronucleata</taxon>
        <taxon>Oligohymenophorea</taxon>
        <taxon>Peniculida</taxon>
        <taxon>Parameciidae</taxon>
        <taxon>Paramecium</taxon>
    </lineage>
</organism>
<evidence type="ECO:0000256" key="1">
    <source>
        <dbReference type="ARBA" id="ARBA00004496"/>
    </source>
</evidence>
<evidence type="ECO:0000256" key="9">
    <source>
        <dbReference type="ARBA" id="ARBA00023146"/>
    </source>
</evidence>
<accession>A0DYL4</accession>
<name>A0DYL4_PARTE</name>
<dbReference type="OMA" id="VMEANEY"/>
<dbReference type="InParanoid" id="A0DYL4"/>
<dbReference type="HOGENOM" id="CLU_1345485_0_0_1"/>